<feature type="transmembrane region" description="Helical" evidence="7">
    <location>
        <begin position="54"/>
        <end position="78"/>
    </location>
</feature>
<comment type="similarity">
    <text evidence="2">Belongs to the DedA family.</text>
</comment>
<feature type="transmembrane region" description="Helical" evidence="7">
    <location>
        <begin position="7"/>
        <end position="25"/>
    </location>
</feature>
<evidence type="ECO:0000313" key="10">
    <source>
        <dbReference type="Proteomes" id="UP000095594"/>
    </source>
</evidence>
<sequence>MSSINEAIVYFETYGLWFLFIIVYLEYLNLPGLPAGIIMPAIGALVAQSKYNFLFVLIISVIAGAVGSVCLYYVGYFIGNPVLHWIYSKFPKTRKSVDKVTMYCEKFGNKGLFICRLLPVARTLVSLTSGILRDGIVSFILYSVPGIAIWNAVTIMSGYLASKAIINL</sequence>
<dbReference type="PANTHER" id="PTHR42709">
    <property type="entry name" value="ALKALINE PHOSPHATASE LIKE PROTEIN"/>
    <property type="match status" value="1"/>
</dbReference>
<evidence type="ECO:0000256" key="4">
    <source>
        <dbReference type="ARBA" id="ARBA00022692"/>
    </source>
</evidence>
<dbReference type="PANTHER" id="PTHR42709:SF6">
    <property type="entry name" value="UNDECAPRENYL PHOSPHATE TRANSPORTER A"/>
    <property type="match status" value="1"/>
</dbReference>
<keyword evidence="6 7" id="KW-0472">Membrane</keyword>
<dbReference type="AlphaFoldDB" id="A0A173ZSM3"/>
<dbReference type="GO" id="GO:0005886">
    <property type="term" value="C:plasma membrane"/>
    <property type="evidence" value="ECO:0007669"/>
    <property type="project" value="UniProtKB-SubCell"/>
</dbReference>
<name>A0A173ZSM3_9CLOT</name>
<dbReference type="OrthoDB" id="9813426at2"/>
<evidence type="ECO:0000256" key="2">
    <source>
        <dbReference type="ARBA" id="ARBA00010792"/>
    </source>
</evidence>
<evidence type="ECO:0000256" key="1">
    <source>
        <dbReference type="ARBA" id="ARBA00004651"/>
    </source>
</evidence>
<keyword evidence="5 7" id="KW-1133">Transmembrane helix</keyword>
<feature type="transmembrane region" description="Helical" evidence="7">
    <location>
        <begin position="31"/>
        <end position="47"/>
    </location>
</feature>
<reference evidence="9 10" key="1">
    <citation type="submission" date="2015-09" db="EMBL/GenBank/DDBJ databases">
        <authorList>
            <consortium name="Pathogen Informatics"/>
        </authorList>
    </citation>
    <scope>NUCLEOTIDE SEQUENCE [LARGE SCALE GENOMIC DNA]</scope>
    <source>
        <strain evidence="9 10">2789STDY5834856</strain>
    </source>
</reference>
<evidence type="ECO:0000256" key="5">
    <source>
        <dbReference type="ARBA" id="ARBA00022989"/>
    </source>
</evidence>
<organism evidence="9 10">
    <name type="scientific">Clostridium disporicum</name>
    <dbReference type="NCBI Taxonomy" id="84024"/>
    <lineage>
        <taxon>Bacteria</taxon>
        <taxon>Bacillati</taxon>
        <taxon>Bacillota</taxon>
        <taxon>Clostridia</taxon>
        <taxon>Eubacteriales</taxon>
        <taxon>Clostridiaceae</taxon>
        <taxon>Clostridium</taxon>
    </lineage>
</organism>
<dbReference type="EMBL" id="CYZX01000003">
    <property type="protein sequence ID" value="CUN79452.1"/>
    <property type="molecule type" value="Genomic_DNA"/>
</dbReference>
<protein>
    <submittedName>
        <fullName evidence="9">DedA family membrane protein</fullName>
    </submittedName>
</protein>
<evidence type="ECO:0000256" key="3">
    <source>
        <dbReference type="ARBA" id="ARBA00022475"/>
    </source>
</evidence>
<keyword evidence="3" id="KW-1003">Cell membrane</keyword>
<feature type="transmembrane region" description="Helical" evidence="7">
    <location>
        <begin position="139"/>
        <end position="161"/>
    </location>
</feature>
<dbReference type="RefSeq" id="WP_055263593.1">
    <property type="nucleotide sequence ID" value="NZ_CABIXQ010000003.1"/>
</dbReference>
<keyword evidence="4 7" id="KW-0812">Transmembrane</keyword>
<feature type="domain" description="VTT" evidence="8">
    <location>
        <begin position="34"/>
        <end position="159"/>
    </location>
</feature>
<accession>A0A173ZSM3</accession>
<proteinExistence type="inferred from homology"/>
<comment type="subcellular location">
    <subcellularLocation>
        <location evidence="1">Cell membrane</location>
        <topology evidence="1">Multi-pass membrane protein</topology>
    </subcellularLocation>
</comment>
<evidence type="ECO:0000256" key="7">
    <source>
        <dbReference type="SAM" id="Phobius"/>
    </source>
</evidence>
<evidence type="ECO:0000313" key="9">
    <source>
        <dbReference type="EMBL" id="CUN79452.1"/>
    </source>
</evidence>
<gene>
    <name evidence="9" type="primary">yabI</name>
    <name evidence="9" type="ORF">ERS852471_00500</name>
</gene>
<dbReference type="Proteomes" id="UP000095594">
    <property type="component" value="Unassembled WGS sequence"/>
</dbReference>
<dbReference type="InterPro" id="IPR032816">
    <property type="entry name" value="VTT_dom"/>
</dbReference>
<evidence type="ECO:0000259" key="8">
    <source>
        <dbReference type="Pfam" id="PF09335"/>
    </source>
</evidence>
<dbReference type="Pfam" id="PF09335">
    <property type="entry name" value="VTT_dom"/>
    <property type="match status" value="1"/>
</dbReference>
<dbReference type="InterPro" id="IPR051311">
    <property type="entry name" value="DedA_domain"/>
</dbReference>
<evidence type="ECO:0000256" key="6">
    <source>
        <dbReference type="ARBA" id="ARBA00023136"/>
    </source>
</evidence>